<dbReference type="SUPFAM" id="SSF51905">
    <property type="entry name" value="FAD/NAD(P)-binding domain"/>
    <property type="match status" value="1"/>
</dbReference>
<sequence length="497" mass="54162">MVLNRGEDGDTVPSDRVIIVGAGPTGLALAAELALAGVPCRVLERRPARTADSRAICLHARSMEMLALRGIADRFLDTGLPVRSFPVGPRGAVIGFDRLDSDFPYQLDLPQSEIERLLEERAIELGAEIVRSATVTGVDQNDDEALVTLADGTVERAAYVVGCDGLRSTVRESAGIPFPGAPNPGSVALADVFIDDLPMTDAHGENTDAGLFLVFPFRDGSCRVVLYDYSRAEVPVSEPVSLAEVRESIIRITGRDLRPRDLYWSSRYRSESRQAPSYRAGRILLAGDAAHTHSPAGAQGLNTGFQDAFNLGWKLAAAVRGGAPDWLLDSYHRERHPVGSEVLRLSGRQFRLNTARTTPRRLLRWAAYHVALPLPPVQTRLARAYSGVAIEYAPHDAEGHPLEGRRLPPGRLRSRDGAATPLYELFRDGNFVLFARRPVVAPMGLPAQVRVVDYAEAARPDWPAAVLVRPDGYVAWAGDATEPDPVRHAVHHWLGTN</sequence>
<proteinExistence type="predicted"/>
<reference evidence="6" key="1">
    <citation type="journal article" date="2019" name="Int. J. Syst. Evol. Microbiol.">
        <title>The Global Catalogue of Microorganisms (GCM) 10K type strain sequencing project: providing services to taxonomists for standard genome sequencing and annotation.</title>
        <authorList>
            <consortium name="The Broad Institute Genomics Platform"/>
            <consortium name="The Broad Institute Genome Sequencing Center for Infectious Disease"/>
            <person name="Wu L."/>
            <person name="Ma J."/>
        </authorList>
    </citation>
    <scope>NUCLEOTIDE SEQUENCE [LARGE SCALE GENOMIC DNA]</scope>
    <source>
        <strain evidence="6">JCM 3146</strain>
    </source>
</reference>
<dbReference type="InterPro" id="IPR050641">
    <property type="entry name" value="RIFMO-like"/>
</dbReference>
<dbReference type="Gene3D" id="3.40.30.120">
    <property type="match status" value="1"/>
</dbReference>
<organism evidence="5 6">
    <name type="scientific">Actinoallomurus spadix</name>
    <dbReference type="NCBI Taxonomy" id="79912"/>
    <lineage>
        <taxon>Bacteria</taxon>
        <taxon>Bacillati</taxon>
        <taxon>Actinomycetota</taxon>
        <taxon>Actinomycetes</taxon>
        <taxon>Streptosporangiales</taxon>
        <taxon>Thermomonosporaceae</taxon>
        <taxon>Actinoallomurus</taxon>
    </lineage>
</organism>
<keyword evidence="5" id="KW-0560">Oxidoreductase</keyword>
<comment type="caution">
    <text evidence="5">The sequence shown here is derived from an EMBL/GenBank/DDBJ whole genome shotgun (WGS) entry which is preliminary data.</text>
</comment>
<dbReference type="PRINTS" id="PR00420">
    <property type="entry name" value="RNGMNOXGNASE"/>
</dbReference>
<evidence type="ECO:0000256" key="2">
    <source>
        <dbReference type="ARBA" id="ARBA00022630"/>
    </source>
</evidence>
<accession>A0ABP3FNH3</accession>
<evidence type="ECO:0000259" key="4">
    <source>
        <dbReference type="Pfam" id="PF01494"/>
    </source>
</evidence>
<dbReference type="InterPro" id="IPR002938">
    <property type="entry name" value="FAD-bd"/>
</dbReference>
<keyword evidence="3" id="KW-0274">FAD</keyword>
<dbReference type="EMBL" id="BAAABM010000007">
    <property type="protein sequence ID" value="GAA0321756.1"/>
    <property type="molecule type" value="Genomic_DNA"/>
</dbReference>
<dbReference type="PANTHER" id="PTHR43004:SF19">
    <property type="entry name" value="BINDING MONOOXYGENASE, PUTATIVE (JCVI)-RELATED"/>
    <property type="match status" value="1"/>
</dbReference>
<keyword evidence="5" id="KW-0503">Monooxygenase</keyword>
<evidence type="ECO:0000256" key="1">
    <source>
        <dbReference type="ARBA" id="ARBA00001974"/>
    </source>
</evidence>
<dbReference type="Proteomes" id="UP001501822">
    <property type="component" value="Unassembled WGS sequence"/>
</dbReference>
<feature type="domain" description="FAD-binding" evidence="4">
    <location>
        <begin position="17"/>
        <end position="344"/>
    </location>
</feature>
<keyword evidence="2" id="KW-0285">Flavoprotein</keyword>
<keyword evidence="6" id="KW-1185">Reference proteome</keyword>
<name>A0ABP3FNH3_9ACTN</name>
<dbReference type="RefSeq" id="WP_252804726.1">
    <property type="nucleotide sequence ID" value="NZ_BAAABM010000007.1"/>
</dbReference>
<dbReference type="Pfam" id="PF21274">
    <property type="entry name" value="Rng_hyd_C"/>
    <property type="match status" value="1"/>
</dbReference>
<protein>
    <submittedName>
        <fullName evidence="5">Monooxygenase</fullName>
    </submittedName>
</protein>
<dbReference type="GO" id="GO:0004497">
    <property type="term" value="F:monooxygenase activity"/>
    <property type="evidence" value="ECO:0007669"/>
    <property type="project" value="UniProtKB-KW"/>
</dbReference>
<dbReference type="Gene3D" id="3.30.70.2450">
    <property type="match status" value="1"/>
</dbReference>
<evidence type="ECO:0000313" key="5">
    <source>
        <dbReference type="EMBL" id="GAA0321756.1"/>
    </source>
</evidence>
<evidence type="ECO:0000256" key="3">
    <source>
        <dbReference type="ARBA" id="ARBA00022827"/>
    </source>
</evidence>
<dbReference type="PANTHER" id="PTHR43004">
    <property type="entry name" value="TRK SYSTEM POTASSIUM UPTAKE PROTEIN"/>
    <property type="match status" value="1"/>
</dbReference>
<evidence type="ECO:0000313" key="6">
    <source>
        <dbReference type="Proteomes" id="UP001501822"/>
    </source>
</evidence>
<dbReference type="Pfam" id="PF01494">
    <property type="entry name" value="FAD_binding_3"/>
    <property type="match status" value="1"/>
</dbReference>
<dbReference type="InterPro" id="IPR036188">
    <property type="entry name" value="FAD/NAD-bd_sf"/>
</dbReference>
<comment type="cofactor">
    <cofactor evidence="1">
        <name>FAD</name>
        <dbReference type="ChEBI" id="CHEBI:57692"/>
    </cofactor>
</comment>
<gene>
    <name evidence="5" type="ORF">GCM10010151_09440</name>
</gene>
<dbReference type="Gene3D" id="3.50.50.60">
    <property type="entry name" value="FAD/NAD(P)-binding domain"/>
    <property type="match status" value="1"/>
</dbReference>